<dbReference type="AlphaFoldDB" id="A0A6C0HSH3"/>
<proteinExistence type="predicted"/>
<dbReference type="Gene3D" id="6.10.140.110">
    <property type="match status" value="3"/>
</dbReference>
<evidence type="ECO:0008006" key="2">
    <source>
        <dbReference type="Google" id="ProtNLM"/>
    </source>
</evidence>
<dbReference type="InterPro" id="IPR043822">
    <property type="entry name" value="EsV_1_7_cys"/>
</dbReference>
<reference evidence="1" key="1">
    <citation type="journal article" date="2020" name="Nature">
        <title>Giant virus diversity and host interactions through global metagenomics.</title>
        <authorList>
            <person name="Schulz F."/>
            <person name="Roux S."/>
            <person name="Paez-Espino D."/>
            <person name="Jungbluth S."/>
            <person name="Walsh D.A."/>
            <person name="Denef V.J."/>
            <person name="McMahon K.D."/>
            <person name="Konstantinidis K.T."/>
            <person name="Eloe-Fadrosh E.A."/>
            <person name="Kyrpides N.C."/>
            <person name="Woyke T."/>
        </authorList>
    </citation>
    <scope>NUCLEOTIDE SEQUENCE</scope>
    <source>
        <strain evidence="1">GVMAG-M-3300023184-167</strain>
    </source>
</reference>
<evidence type="ECO:0000313" key="1">
    <source>
        <dbReference type="EMBL" id="QHT83096.1"/>
    </source>
</evidence>
<organism evidence="1">
    <name type="scientific">viral metagenome</name>
    <dbReference type="NCBI Taxonomy" id="1070528"/>
    <lineage>
        <taxon>unclassified sequences</taxon>
        <taxon>metagenomes</taxon>
        <taxon>organismal metagenomes</taxon>
    </lineage>
</organism>
<accession>A0A6C0HSH3</accession>
<sequence>MCKETGCNKRPSFNYEGEKASYCKDHKKEGMIDVAHKLCLVLECNTRPNFNYEGEKASYCKDHKKEGMINVVSKTCIECNCNTQPNFNYEGQPSAYCTHHKKEGMINVVDKTCRECNTRPNFNYEGQSKAYCADHKKEGMINVVSKTCRECNTQPNFNYEGQPSAYCTHHKKEGMINVVSKTCLVLECNTRPTFNYEGEKASYCKDHKKEGMINVVDKMCKTHLCATRVQEKFDGYCLRCYIYTYPENPVSRNYKTKEFAVGDDVIQNFPDYIWIRDKTVNGCSKRRPDLLVDFYSHILIIEIDENMHDDYDCSCENKRIMEISQDLGHRPIVFIRFNPDKYKQNGKTITSCWGNNKKGICVIKKTKKQEWAERLNALKEQIMYWSVNIPDKTIETVQLFYDN</sequence>
<name>A0A6C0HSH3_9ZZZZ</name>
<dbReference type="Pfam" id="PF19114">
    <property type="entry name" value="EsV_1_7_cys"/>
    <property type="match status" value="6"/>
</dbReference>
<protein>
    <recommendedName>
        <fullName evidence="2">Endonuclease</fullName>
    </recommendedName>
</protein>
<dbReference type="SMART" id="SM01425">
    <property type="entry name" value="EsV_1_7"/>
    <property type="match status" value="6"/>
</dbReference>
<dbReference type="EMBL" id="MN740006">
    <property type="protein sequence ID" value="QHT83096.1"/>
    <property type="molecule type" value="Genomic_DNA"/>
</dbReference>